<sequence length="95" mass="10160">MRGLAMMAVLGFLAAGASAQDADTPVDKCAQTEAWFMMAVDARLAGDTLRKVRRTLTQEMGKTAAEQLADFVFALPEAQLTPEVGKLARAQCEAL</sequence>
<protein>
    <submittedName>
        <fullName evidence="2">Uncharacterized protein</fullName>
    </submittedName>
</protein>
<dbReference type="Proteomes" id="UP000207598">
    <property type="component" value="Unassembled WGS sequence"/>
</dbReference>
<dbReference type="OrthoDB" id="7875126at2"/>
<evidence type="ECO:0000256" key="1">
    <source>
        <dbReference type="SAM" id="SignalP"/>
    </source>
</evidence>
<accession>A0A238KXS1</accession>
<gene>
    <name evidence="2" type="ORF">MAA8898_03698</name>
</gene>
<dbReference type="EMBL" id="FXYF01000011">
    <property type="protein sequence ID" value="SMX47589.1"/>
    <property type="molecule type" value="Genomic_DNA"/>
</dbReference>
<evidence type="ECO:0000313" key="2">
    <source>
        <dbReference type="EMBL" id="SMX47589.1"/>
    </source>
</evidence>
<feature type="chain" id="PRO_5012127503" evidence="1">
    <location>
        <begin position="20"/>
        <end position="95"/>
    </location>
</feature>
<organism evidence="2 3">
    <name type="scientific">Maliponia aquimaris</name>
    <dbReference type="NCBI Taxonomy" id="1673631"/>
    <lineage>
        <taxon>Bacteria</taxon>
        <taxon>Pseudomonadati</taxon>
        <taxon>Pseudomonadota</taxon>
        <taxon>Alphaproteobacteria</taxon>
        <taxon>Rhodobacterales</taxon>
        <taxon>Paracoccaceae</taxon>
        <taxon>Maliponia</taxon>
    </lineage>
</organism>
<reference evidence="2 3" key="1">
    <citation type="submission" date="2017-05" db="EMBL/GenBank/DDBJ databases">
        <authorList>
            <person name="Song R."/>
            <person name="Chenine A.L."/>
            <person name="Ruprecht R.M."/>
        </authorList>
    </citation>
    <scope>NUCLEOTIDE SEQUENCE [LARGE SCALE GENOMIC DNA]</scope>
    <source>
        <strain evidence="2 3">CECT 8898</strain>
    </source>
</reference>
<keyword evidence="1" id="KW-0732">Signal</keyword>
<dbReference type="AlphaFoldDB" id="A0A238KXS1"/>
<dbReference type="RefSeq" id="WP_141194888.1">
    <property type="nucleotide sequence ID" value="NZ_FXYF01000011.1"/>
</dbReference>
<name>A0A238KXS1_9RHOB</name>
<proteinExistence type="predicted"/>
<feature type="signal peptide" evidence="1">
    <location>
        <begin position="1"/>
        <end position="19"/>
    </location>
</feature>
<keyword evidence="3" id="KW-1185">Reference proteome</keyword>
<evidence type="ECO:0000313" key="3">
    <source>
        <dbReference type="Proteomes" id="UP000207598"/>
    </source>
</evidence>